<evidence type="ECO:0008006" key="5">
    <source>
        <dbReference type="Google" id="ProtNLM"/>
    </source>
</evidence>
<dbReference type="EMBL" id="CDHN01000002">
    <property type="protein sequence ID" value="CEJ87164.1"/>
    <property type="molecule type" value="Genomic_DNA"/>
</dbReference>
<dbReference type="InterPro" id="IPR038305">
    <property type="entry name" value="HeLo_sf"/>
</dbReference>
<dbReference type="OrthoDB" id="20872at2759"/>
<reference evidence="3 4" key="1">
    <citation type="journal article" date="2015" name="Genome Announc.">
        <title>Draft Genome Sequence and Gene Annotation of the Entomopathogenic Fungus Verticillium hemipterigenum.</title>
        <authorList>
            <person name="Horn F."/>
            <person name="Habel A."/>
            <person name="Scharf D.H."/>
            <person name="Dworschak J."/>
            <person name="Brakhage A.A."/>
            <person name="Guthke R."/>
            <person name="Hertweck C."/>
            <person name="Linde J."/>
        </authorList>
    </citation>
    <scope>NUCLEOTIDE SEQUENCE [LARGE SCALE GENOMIC DNA]</scope>
</reference>
<dbReference type="AlphaFoldDB" id="A0A0A1T0X3"/>
<organism evidence="3 4">
    <name type="scientific">[Torrubiella] hemipterigena</name>
    <dbReference type="NCBI Taxonomy" id="1531966"/>
    <lineage>
        <taxon>Eukaryota</taxon>
        <taxon>Fungi</taxon>
        <taxon>Dikarya</taxon>
        <taxon>Ascomycota</taxon>
        <taxon>Pezizomycotina</taxon>
        <taxon>Sordariomycetes</taxon>
        <taxon>Hypocreomycetidae</taxon>
        <taxon>Hypocreales</taxon>
        <taxon>Clavicipitaceae</taxon>
        <taxon>Clavicipitaceae incertae sedis</taxon>
        <taxon>'Torrubiella' clade</taxon>
    </lineage>
</organism>
<dbReference type="Gene3D" id="1.20.120.1020">
    <property type="entry name" value="Prion-inhibition and propagation, HeLo domain"/>
    <property type="match status" value="1"/>
</dbReference>
<evidence type="ECO:0000259" key="1">
    <source>
        <dbReference type="Pfam" id="PF11558"/>
    </source>
</evidence>
<dbReference type="PANTHER" id="PTHR37542">
    <property type="entry name" value="HELO DOMAIN-CONTAINING PROTEIN-RELATED"/>
    <property type="match status" value="1"/>
</dbReference>
<feature type="domain" description="Prion-inhibition and propagation HeLo" evidence="2">
    <location>
        <begin position="6"/>
        <end position="197"/>
    </location>
</feature>
<protein>
    <recommendedName>
        <fullName evidence="5">Prion-inhibition and propagation HeLo domain-containing protein</fullName>
    </recommendedName>
</protein>
<accession>A0A0A1T0X3</accession>
<sequence>MAEIFGVVAGAVSLAALFNNCVDSFEYIQLARHFGDEFGRCQLKIDILKLRLSRWGEAASINEGTRYPPDDKLAQQIRSILEEIGFLYQAIQKSCKRYEINATEEQLQLYTDSDLGPVVRSVHTKLGEITQRRQKKTSLAKKARWALYDGKQLERLIDQAKEFLEDLEALVPVESQRQDLAKQEVECLNDAPSLELMAECAQSTDIILAQTIEVTIQSNEVHNTIIGALNTTDSARVFIGNQLSSDFDSARSLNEQTRNSANSVQAEGTSRLHVGNTYGGRSFWDD</sequence>
<dbReference type="HOGENOM" id="CLU_058675_0_0_1"/>
<dbReference type="InterPro" id="IPR021084">
    <property type="entry name" value="Het-s_prion_dom"/>
</dbReference>
<keyword evidence="4" id="KW-1185">Reference proteome</keyword>
<dbReference type="Pfam" id="PF11558">
    <property type="entry name" value="HET-s_218-289"/>
    <property type="match status" value="1"/>
</dbReference>
<feature type="domain" description="Het-s prion-forming" evidence="1">
    <location>
        <begin position="221"/>
        <end position="279"/>
    </location>
</feature>
<proteinExistence type="predicted"/>
<dbReference type="Pfam" id="PF14479">
    <property type="entry name" value="HeLo"/>
    <property type="match status" value="1"/>
</dbReference>
<evidence type="ECO:0000313" key="3">
    <source>
        <dbReference type="EMBL" id="CEJ87164.1"/>
    </source>
</evidence>
<evidence type="ECO:0000313" key="4">
    <source>
        <dbReference type="Proteomes" id="UP000039046"/>
    </source>
</evidence>
<dbReference type="STRING" id="1531966.A0A0A1T0X3"/>
<gene>
    <name evidence="3" type="ORF">VHEMI04324</name>
</gene>
<evidence type="ECO:0000259" key="2">
    <source>
        <dbReference type="Pfam" id="PF14479"/>
    </source>
</evidence>
<name>A0A0A1T0X3_9HYPO</name>
<dbReference type="InterPro" id="IPR029498">
    <property type="entry name" value="HeLo_dom"/>
</dbReference>
<dbReference type="Proteomes" id="UP000039046">
    <property type="component" value="Unassembled WGS sequence"/>
</dbReference>
<dbReference type="PANTHER" id="PTHR37542:SF3">
    <property type="entry name" value="PRION-INHIBITION AND PROPAGATION HELO DOMAIN-CONTAINING PROTEIN"/>
    <property type="match status" value="1"/>
</dbReference>